<evidence type="ECO:0000313" key="6">
    <source>
        <dbReference type="Proteomes" id="UP001210339"/>
    </source>
</evidence>
<dbReference type="PANTHER" id="PTHR42974">
    <property type="entry name" value="GLUTAMINE SYNTHETASE"/>
    <property type="match status" value="1"/>
</dbReference>
<dbReference type="Pfam" id="PF18318">
    <property type="entry name" value="Gln-synt_C-ter"/>
    <property type="match status" value="1"/>
</dbReference>
<dbReference type="EMBL" id="CP115667">
    <property type="protein sequence ID" value="WBW49538.1"/>
    <property type="molecule type" value="Genomic_DNA"/>
</dbReference>
<dbReference type="InterPro" id="IPR008147">
    <property type="entry name" value="Gln_synt_N"/>
</dbReference>
<accession>A0ABY7QTR9</accession>
<feature type="domain" description="GS catalytic" evidence="4">
    <location>
        <begin position="151"/>
        <end position="580"/>
    </location>
</feature>
<dbReference type="PROSITE" id="PS51987">
    <property type="entry name" value="GS_CATALYTIC"/>
    <property type="match status" value="1"/>
</dbReference>
<sequence length="687" mass="78186">MENFGKMTFNKARMKERLPHSVYVKWKEVVRSNLELDRDTADAIAHAMKEWALEQGATHYSHWFHPLNGLTAKKMEAFVDREDSEPLFRFSGKELIKGEPDASSFPSGGIRSTFEARGYTYWDVTANSFVIDNVLYIPTVFVAYTGEKLDTRGPLIAATSRLSAIGADVMNLLYKENHTYRMRVKVGLEQEFFLVDQKLFEARLDLNTTGRTLFGARPAKGQEMEDHYFGRIPERVGAFYKEVDQALWELGIFAKTEHNEVAPGQFELAILFENVNIAVDDNQLCMDILKKTARKHGLVCLLHEKPFRGVNGSGKHNNYSIGTNFGFNCFDPGDNPQDNLPFLTFVSALVEVVYKYQTLIRISTSSLSNDHRLGGDEAPPAIVSLFLGTDLEDLLRSIADPNYEKKVTRPAFKVQNLGEVPTDKTDRNRTATVAFTGNKFEFRMLGSSKSAAGLNIVLNAAMADVLQGYLKRLTQAEDLKEEVYAIVRDTMAHYSAVVYDKDNYSQVWVDEAKRRGLKNHKRLMDALLAIENEDSYEVFKRMDIFTDVELKAIWEIQFEEVRNVHLLELRTMAEILEKYIKPMAMAQGVAYGEALKHMNNLRIKKDLDWMNDKITQLYDVTDRIHEVHDKAESNHDAKKSATYLDEHATIVLEDARQVVDAIEEKLSHEINTLPTYTELLNSLIIGG</sequence>
<dbReference type="Pfam" id="PF00120">
    <property type="entry name" value="Gln-synt_C"/>
    <property type="match status" value="1"/>
</dbReference>
<organism evidence="5 6">
    <name type="scientific">Peptoniphilus equinus</name>
    <dbReference type="NCBI Taxonomy" id="3016343"/>
    <lineage>
        <taxon>Bacteria</taxon>
        <taxon>Bacillati</taxon>
        <taxon>Bacillota</taxon>
        <taxon>Tissierellia</taxon>
        <taxon>Tissierellales</taxon>
        <taxon>Peptoniphilaceae</taxon>
        <taxon>Peptoniphilus</taxon>
    </lineage>
</organism>
<evidence type="ECO:0000259" key="3">
    <source>
        <dbReference type="PROSITE" id="PS51986"/>
    </source>
</evidence>
<feature type="domain" description="GS beta-grasp" evidence="3">
    <location>
        <begin position="58"/>
        <end position="146"/>
    </location>
</feature>
<evidence type="ECO:0000313" key="5">
    <source>
        <dbReference type="EMBL" id="WBW49538.1"/>
    </source>
</evidence>
<dbReference type="InterPro" id="IPR022147">
    <property type="entry name" value="GSIII_N"/>
</dbReference>
<dbReference type="SMART" id="SM01230">
    <property type="entry name" value="Gln-synt_C"/>
    <property type="match status" value="1"/>
</dbReference>
<dbReference type="SUPFAM" id="SSF55931">
    <property type="entry name" value="Glutamine synthetase/guanido kinase"/>
    <property type="match status" value="1"/>
</dbReference>
<dbReference type="InterPro" id="IPR052725">
    <property type="entry name" value="GS_Type-3"/>
</dbReference>
<evidence type="ECO:0000256" key="1">
    <source>
        <dbReference type="PROSITE-ProRule" id="PRU01330"/>
    </source>
</evidence>
<dbReference type="InterPro" id="IPR027303">
    <property type="entry name" value="Gln_synth_gly_rich_site"/>
</dbReference>
<keyword evidence="6" id="KW-1185">Reference proteome</keyword>
<proteinExistence type="inferred from homology"/>
<dbReference type="Gene3D" id="3.30.590.10">
    <property type="entry name" value="Glutamine synthetase/guanido kinase, catalytic domain"/>
    <property type="match status" value="1"/>
</dbReference>
<dbReference type="PROSITE" id="PS00181">
    <property type="entry name" value="GLNA_ATP"/>
    <property type="match status" value="1"/>
</dbReference>
<dbReference type="Gene3D" id="1.20.120.1560">
    <property type="match status" value="1"/>
</dbReference>
<evidence type="ECO:0000259" key="4">
    <source>
        <dbReference type="PROSITE" id="PS51987"/>
    </source>
</evidence>
<gene>
    <name evidence="5" type="ORF">O6R05_05880</name>
</gene>
<dbReference type="Pfam" id="PF12437">
    <property type="entry name" value="GSIII_N"/>
    <property type="match status" value="1"/>
</dbReference>
<dbReference type="InterPro" id="IPR014746">
    <property type="entry name" value="Gln_synth/guanido_kin_cat_dom"/>
</dbReference>
<dbReference type="PROSITE" id="PS51986">
    <property type="entry name" value="GS_BETA_GRASP"/>
    <property type="match status" value="1"/>
</dbReference>
<protein>
    <submittedName>
        <fullName evidence="5">Glutamine synthetase III</fullName>
    </submittedName>
</protein>
<dbReference type="Proteomes" id="UP001210339">
    <property type="component" value="Chromosome"/>
</dbReference>
<reference evidence="5 6" key="1">
    <citation type="submission" date="2023-01" db="EMBL/GenBank/DDBJ databases">
        <authorList>
            <person name="Lee S.H."/>
            <person name="Jung H.S."/>
            <person name="Yun J.U."/>
        </authorList>
    </citation>
    <scope>NUCLEOTIDE SEQUENCE [LARGE SCALE GENOMIC DNA]</scope>
    <source>
        <strain evidence="5 6">CBA3646</strain>
    </source>
</reference>
<name>A0ABY7QTR9_9FIRM</name>
<dbReference type="PANTHER" id="PTHR42974:SF1">
    <property type="entry name" value="TYPE-3 GLUTAMINE SYNTHETASE"/>
    <property type="match status" value="1"/>
</dbReference>
<dbReference type="InterPro" id="IPR040577">
    <property type="entry name" value="Gln-synt_C"/>
</dbReference>
<comment type="similarity">
    <text evidence="1 2">Belongs to the glutamine synthetase family.</text>
</comment>
<evidence type="ECO:0000256" key="2">
    <source>
        <dbReference type="RuleBase" id="RU000384"/>
    </source>
</evidence>
<dbReference type="RefSeq" id="WP_271191070.1">
    <property type="nucleotide sequence ID" value="NZ_CP115667.1"/>
</dbReference>
<dbReference type="InterPro" id="IPR008146">
    <property type="entry name" value="Gln_synth_cat_dom"/>
</dbReference>